<reference evidence="9 11" key="2">
    <citation type="submission" date="2015-12" db="EMBL/GenBank/DDBJ databases">
        <authorList>
            <person name="Lauer A."/>
            <person name="Humrighouse B."/>
            <person name="Loparev V."/>
            <person name="Shewmaker P.L."/>
            <person name="Whitney A.M."/>
            <person name="McLaughlin R.W."/>
        </authorList>
    </citation>
    <scope>NUCLEOTIDE SEQUENCE [LARGE SCALE GENOMIC DNA]</scope>
    <source>
        <strain evidence="9 11">LMG 23085</strain>
    </source>
</reference>
<feature type="transmembrane region" description="Helical" evidence="7">
    <location>
        <begin position="12"/>
        <end position="31"/>
    </location>
</feature>
<comment type="subcellular location">
    <subcellularLocation>
        <location evidence="1">Cell membrane</location>
        <topology evidence="1">Multi-pass membrane protein</topology>
    </subcellularLocation>
</comment>
<proteinExistence type="inferred from homology"/>
<dbReference type="InterPro" id="IPR020846">
    <property type="entry name" value="MFS_dom"/>
</dbReference>
<feature type="transmembrane region" description="Helical" evidence="7">
    <location>
        <begin position="257"/>
        <end position="278"/>
    </location>
</feature>
<feature type="transmembrane region" description="Helical" evidence="7">
    <location>
        <begin position="347"/>
        <end position="364"/>
    </location>
</feature>
<dbReference type="InterPro" id="IPR005829">
    <property type="entry name" value="Sugar_transporter_CS"/>
</dbReference>
<evidence type="ECO:0000313" key="12">
    <source>
        <dbReference type="Proteomes" id="UP000183039"/>
    </source>
</evidence>
<keyword evidence="6 7" id="KW-0472">Membrane</keyword>
<keyword evidence="5 7" id="KW-1133">Transmembrane helix</keyword>
<dbReference type="InterPro" id="IPR036259">
    <property type="entry name" value="MFS_trans_sf"/>
</dbReference>
<dbReference type="RefSeq" id="WP_071877404.1">
    <property type="nucleotide sequence ID" value="NZ_JXLC01000008.1"/>
</dbReference>
<reference evidence="10 12" key="1">
    <citation type="submission" date="2014-12" db="EMBL/GenBank/DDBJ databases">
        <title>Draft genome sequences of 29 type strains of Enterococci.</title>
        <authorList>
            <person name="Zhong Z."/>
            <person name="Sun Z."/>
            <person name="Liu W."/>
            <person name="Zhang W."/>
            <person name="Zhang H."/>
        </authorList>
    </citation>
    <scope>NUCLEOTIDE SEQUENCE [LARGE SCALE GENOMIC DNA]</scope>
    <source>
        <strain evidence="10 12">DSM 22801</strain>
    </source>
</reference>
<dbReference type="SUPFAM" id="SSF103473">
    <property type="entry name" value="MFS general substrate transporter"/>
    <property type="match status" value="1"/>
</dbReference>
<name>A0A0S3KCP5_9ENTE</name>
<feature type="transmembrane region" description="Helical" evidence="7">
    <location>
        <begin position="221"/>
        <end position="245"/>
    </location>
</feature>
<dbReference type="Gene3D" id="1.20.1250.20">
    <property type="entry name" value="MFS general substrate transporter like domains"/>
    <property type="match status" value="2"/>
</dbReference>
<evidence type="ECO:0000259" key="8">
    <source>
        <dbReference type="PROSITE" id="PS50850"/>
    </source>
</evidence>
<dbReference type="PANTHER" id="PTHR23514">
    <property type="entry name" value="BYPASS OF STOP CODON PROTEIN 6"/>
    <property type="match status" value="1"/>
</dbReference>
<dbReference type="GO" id="GO:0022857">
    <property type="term" value="F:transmembrane transporter activity"/>
    <property type="evidence" value="ECO:0007669"/>
    <property type="project" value="InterPro"/>
</dbReference>
<evidence type="ECO:0000313" key="10">
    <source>
        <dbReference type="EMBL" id="OJG92093.1"/>
    </source>
</evidence>
<dbReference type="PROSITE" id="PS50850">
    <property type="entry name" value="MFS"/>
    <property type="match status" value="1"/>
</dbReference>
<dbReference type="InterPro" id="IPR051788">
    <property type="entry name" value="MFS_Transporter"/>
</dbReference>
<feature type="transmembrane region" description="Helical" evidence="7">
    <location>
        <begin position="43"/>
        <end position="65"/>
    </location>
</feature>
<feature type="transmembrane region" description="Helical" evidence="7">
    <location>
        <begin position="311"/>
        <end position="335"/>
    </location>
</feature>
<feature type="domain" description="Major facilitator superfamily (MFS) profile" evidence="8">
    <location>
        <begin position="11"/>
        <end position="398"/>
    </location>
</feature>
<keyword evidence="4 7" id="KW-0812">Transmembrane</keyword>
<sequence length="419" mass="46237">MDTTKKNYKPLIGSLYTNFIFQGMAAIILSQNLHALMDSWQATVQQVTLVISGIGLGRVLILYFAGYFSDKFGRKKTVQLGIISYLIFFLGILISQNYLQGLFFALFAGFSNAFLDTSTYPTLMEAYPNEKDNSSLSVLNKAFISLGQFILPLLTRFMLDNGIYYGLVFIGCALGLFLNLLYISRLGFPQRIETNASESSIIAEANHEPAAKKPLFKVEGIALLVFSFTCVSTFNIFILWVPSFAESLNLMNHSNSLVLVSAYSIGSFASVFLTSLIVKRGVAPTLLLVWCTFVSLFLLIGMTLFPSVPMFLVGSIGIGVFAAGGIWQLGLAVLLELFSKGKGRITSYYSIATSVSVMVIPYITGQLEKINVSLIFGLNICLTAIGVVAAVIIRYRYKKVMNEWKETEKETIELKGITE</sequence>
<dbReference type="Proteomes" id="UP000065511">
    <property type="component" value="Chromosome"/>
</dbReference>
<evidence type="ECO:0000256" key="3">
    <source>
        <dbReference type="ARBA" id="ARBA00022448"/>
    </source>
</evidence>
<keyword evidence="3" id="KW-0813">Transport</keyword>
<evidence type="ECO:0000256" key="2">
    <source>
        <dbReference type="ARBA" id="ARBA00008335"/>
    </source>
</evidence>
<feature type="transmembrane region" description="Helical" evidence="7">
    <location>
        <begin position="77"/>
        <end position="95"/>
    </location>
</feature>
<evidence type="ECO:0000256" key="4">
    <source>
        <dbReference type="ARBA" id="ARBA00022692"/>
    </source>
</evidence>
<dbReference type="EMBL" id="CP013614">
    <property type="protein sequence ID" value="ALS01833.1"/>
    <property type="molecule type" value="Genomic_DNA"/>
</dbReference>
<dbReference type="Proteomes" id="UP000183039">
    <property type="component" value="Unassembled WGS sequence"/>
</dbReference>
<keyword evidence="11" id="KW-1185">Reference proteome</keyword>
<evidence type="ECO:0000256" key="5">
    <source>
        <dbReference type="ARBA" id="ARBA00022989"/>
    </source>
</evidence>
<feature type="transmembrane region" description="Helical" evidence="7">
    <location>
        <begin position="163"/>
        <end position="183"/>
    </location>
</feature>
<dbReference type="KEGG" id="ess:ATZ33_10730"/>
<organism evidence="10 12">
    <name type="scientific">Enterococcus silesiacus</name>
    <dbReference type="NCBI Taxonomy" id="332949"/>
    <lineage>
        <taxon>Bacteria</taxon>
        <taxon>Bacillati</taxon>
        <taxon>Bacillota</taxon>
        <taxon>Bacilli</taxon>
        <taxon>Lactobacillales</taxon>
        <taxon>Enterococcaceae</taxon>
        <taxon>Enterococcus</taxon>
    </lineage>
</organism>
<dbReference type="InterPro" id="IPR011701">
    <property type="entry name" value="MFS"/>
</dbReference>
<gene>
    <name evidence="9" type="ORF">ATZ33_10730</name>
    <name evidence="10" type="ORF">RV15_GL003478</name>
</gene>
<evidence type="ECO:0000256" key="1">
    <source>
        <dbReference type="ARBA" id="ARBA00004651"/>
    </source>
</evidence>
<accession>A0A0S3KCP5</accession>
<dbReference type="OrthoDB" id="7066727at2"/>
<dbReference type="AlphaFoldDB" id="A0A0S3KCP5"/>
<evidence type="ECO:0000313" key="9">
    <source>
        <dbReference type="EMBL" id="ALS01833.1"/>
    </source>
</evidence>
<comment type="similarity">
    <text evidence="2">Belongs to the major facilitator superfamily.</text>
</comment>
<protein>
    <submittedName>
        <fullName evidence="9">MFS transporter</fullName>
    </submittedName>
</protein>
<feature type="transmembrane region" description="Helical" evidence="7">
    <location>
        <begin position="285"/>
        <end position="305"/>
    </location>
</feature>
<evidence type="ECO:0000256" key="7">
    <source>
        <dbReference type="SAM" id="Phobius"/>
    </source>
</evidence>
<dbReference type="PANTHER" id="PTHR23514:SF3">
    <property type="entry name" value="BYPASS OF STOP CODON PROTEIN 6"/>
    <property type="match status" value="1"/>
</dbReference>
<evidence type="ECO:0000256" key="6">
    <source>
        <dbReference type="ARBA" id="ARBA00023136"/>
    </source>
</evidence>
<feature type="transmembrane region" description="Helical" evidence="7">
    <location>
        <begin position="370"/>
        <end position="393"/>
    </location>
</feature>
<dbReference type="PROSITE" id="PS00216">
    <property type="entry name" value="SUGAR_TRANSPORT_1"/>
    <property type="match status" value="1"/>
</dbReference>
<dbReference type="GO" id="GO:0005886">
    <property type="term" value="C:plasma membrane"/>
    <property type="evidence" value="ECO:0007669"/>
    <property type="project" value="UniProtKB-SubCell"/>
</dbReference>
<dbReference type="Pfam" id="PF07690">
    <property type="entry name" value="MFS_1"/>
    <property type="match status" value="1"/>
</dbReference>
<dbReference type="EMBL" id="JXLC01000008">
    <property type="protein sequence ID" value="OJG92093.1"/>
    <property type="molecule type" value="Genomic_DNA"/>
</dbReference>
<evidence type="ECO:0000313" key="11">
    <source>
        <dbReference type="Proteomes" id="UP000065511"/>
    </source>
</evidence>